<name>A0ABX2IJR5_9RHOO</name>
<dbReference type="Proteomes" id="UP000778523">
    <property type="component" value="Unassembled WGS sequence"/>
</dbReference>
<evidence type="ECO:0000259" key="3">
    <source>
        <dbReference type="Pfam" id="PF10106"/>
    </source>
</evidence>
<feature type="domain" description="Putative type VI secretion system Rhs element associated Vgr" evidence="4">
    <location>
        <begin position="528"/>
        <end position="635"/>
    </location>
</feature>
<dbReference type="InterPro" id="IPR028244">
    <property type="entry name" value="T6SS_Rhs_Vgr_dom"/>
</dbReference>
<dbReference type="EMBL" id="JABCSC020000007">
    <property type="protein sequence ID" value="NSL57076.1"/>
    <property type="molecule type" value="Genomic_DNA"/>
</dbReference>
<dbReference type="Gene3D" id="2.30.110.50">
    <property type="match status" value="1"/>
</dbReference>
<evidence type="ECO:0000259" key="2">
    <source>
        <dbReference type="Pfam" id="PF04717"/>
    </source>
</evidence>
<gene>
    <name evidence="5" type="ORF">HJ583_018775</name>
</gene>
<dbReference type="SUPFAM" id="SSF69279">
    <property type="entry name" value="Phage tail proteins"/>
    <property type="match status" value="2"/>
</dbReference>
<dbReference type="NCBIfam" id="TIGR01646">
    <property type="entry name" value="vgr_GE"/>
    <property type="match status" value="1"/>
</dbReference>
<dbReference type="Gene3D" id="3.55.50.10">
    <property type="entry name" value="Baseplate protein-like domains"/>
    <property type="match status" value="1"/>
</dbReference>
<organism evidence="5 6">
    <name type="scientific">Uliginosibacterium aquaticum</name>
    <dbReference type="NCBI Taxonomy" id="2731212"/>
    <lineage>
        <taxon>Bacteria</taxon>
        <taxon>Pseudomonadati</taxon>
        <taxon>Pseudomonadota</taxon>
        <taxon>Betaproteobacteria</taxon>
        <taxon>Rhodocyclales</taxon>
        <taxon>Zoogloeaceae</taxon>
        <taxon>Uliginosibacterium</taxon>
    </lineage>
</organism>
<dbReference type="SUPFAM" id="SSF69255">
    <property type="entry name" value="gp5 N-terminal domain-like"/>
    <property type="match status" value="1"/>
</dbReference>
<dbReference type="InterPro" id="IPR017847">
    <property type="entry name" value="T6SS_RhsGE_Vgr_subset"/>
</dbReference>
<dbReference type="InterPro" id="IPR037026">
    <property type="entry name" value="Vgr_OB-fold_dom_sf"/>
</dbReference>
<sequence>MLPSREDFLKSLSQHARLLTLVCPLPEAALLVEQMRGREAVSEDFQFEIQCLASSAHLELKALIGEELTLRVLLADGRSTRSWHGLVTAATQLGSDGALARYALKLQPWTACMALRRNSRIFQDKSVEDIAREVFADYPAGAFEFRLSEALPLRSLCAQYRETDQAFLARLFASEGLSFYFEHQQDEAASGELAHTRHKLIIVDGSSEAPESRQPLVRFHRNNATEASDSIQTWQSARSLGSNAATLASWDYRQLLAPAASSDADFSAQGGAGDLPRLEDYDGSGAYRFRDQAAAERSVRLHTAFMALSGGAHRSAGSVRQLEAGSCFTLTQHPSIHGEAARQRVLIVEHEASNNLDSEARAAGAQARIERGIYRNRAVSVPLSLPLVPRPLPKPAVPGLQTALVVGTQNAHASATSSERDGRVRIQFHWQRGQQPNPGGLAHDTERATGELGNGTWVRVAEALAGANWGSHFTPRIGSEVLVDFHEGDIDRPVIVAALHNGQDEVPWPAGEAANHSGVVAGIHAPTLDGNGWSQWQIDDATGQLRTRLASSAFASQLNLGHLIHHSPSGSQRGAGRGQGFELRTDGWQIQRAAKGMLISATALQNAGSIQLDTKEAASQLKAANDTAQRLSDAATQSEADALAQAQKIEAFRQSIYPEAPPPDGNALPDRELKSFEGPALLMEAPASIAFTTPQSSTLFAGEHLSATVQGDTQLTAQHTASFVSGDATSLYTHAGGIKAIAANSPLSLQSHDGPLEVLADQNVIVTSSNDEIHVLANSKIVLQAGQSSITLEGANITFACPGKFEVKASQNVLMGGGSAPASLGKLPDSRMKLFDEGFVIRDPDGIPLAGIRYRIKLPDGTFEEGVSDENGRTHVIQSADQNELILQVQKDVVRNGR</sequence>
<evidence type="ECO:0000256" key="1">
    <source>
        <dbReference type="ARBA" id="ARBA00005558"/>
    </source>
</evidence>
<feature type="domain" description="Gp5/Type VI secretion system Vgr protein OB-fold" evidence="2">
    <location>
        <begin position="454"/>
        <end position="500"/>
    </location>
</feature>
<reference evidence="5 6" key="1">
    <citation type="submission" date="2020-06" db="EMBL/GenBank/DDBJ databases">
        <title>Draft genome of Uliginosibacterium sp. IMCC34675.</title>
        <authorList>
            <person name="Song J."/>
        </authorList>
    </citation>
    <scope>NUCLEOTIDE SEQUENCE [LARGE SCALE GENOMIC DNA]</scope>
    <source>
        <strain evidence="5 6">IMCC34675</strain>
    </source>
</reference>
<evidence type="ECO:0000259" key="4">
    <source>
        <dbReference type="Pfam" id="PF13296"/>
    </source>
</evidence>
<dbReference type="SUPFAM" id="SSF69349">
    <property type="entry name" value="Phage fibre proteins"/>
    <property type="match status" value="1"/>
</dbReference>
<protein>
    <submittedName>
        <fullName evidence="5">Type VI secretion system tip protein VgrG</fullName>
    </submittedName>
</protein>
<evidence type="ECO:0000313" key="5">
    <source>
        <dbReference type="EMBL" id="NSL57076.1"/>
    </source>
</evidence>
<dbReference type="Pfam" id="PF04717">
    <property type="entry name" value="Phage_base_V"/>
    <property type="match status" value="1"/>
</dbReference>
<dbReference type="InterPro" id="IPR006533">
    <property type="entry name" value="T6SS_Vgr_RhsGE"/>
</dbReference>
<comment type="similarity">
    <text evidence="1">Belongs to the VgrG protein family.</text>
</comment>
<feature type="domain" description="DUF2345" evidence="3">
    <location>
        <begin position="672"/>
        <end position="817"/>
    </location>
</feature>
<dbReference type="Gene3D" id="4.10.220.110">
    <property type="match status" value="1"/>
</dbReference>
<comment type="caution">
    <text evidence="5">The sequence shown here is derived from an EMBL/GenBank/DDBJ whole genome shotgun (WGS) entry which is preliminary data.</text>
</comment>
<dbReference type="Pfam" id="PF13296">
    <property type="entry name" value="T6SS_Vgr"/>
    <property type="match status" value="1"/>
</dbReference>
<dbReference type="Pfam" id="PF10106">
    <property type="entry name" value="DUF2345"/>
    <property type="match status" value="1"/>
</dbReference>
<evidence type="ECO:0000313" key="6">
    <source>
        <dbReference type="Proteomes" id="UP000778523"/>
    </source>
</evidence>
<dbReference type="NCBIfam" id="TIGR03361">
    <property type="entry name" value="VI_Rhs_Vgr"/>
    <property type="match status" value="1"/>
</dbReference>
<keyword evidence="6" id="KW-1185">Reference proteome</keyword>
<dbReference type="InterPro" id="IPR018769">
    <property type="entry name" value="VgrG2_DUF2345"/>
</dbReference>
<dbReference type="InterPro" id="IPR006531">
    <property type="entry name" value="Gp5/Vgr_OB"/>
</dbReference>
<proteinExistence type="inferred from homology"/>
<dbReference type="Pfam" id="PF05954">
    <property type="entry name" value="Phage_GPD"/>
    <property type="match status" value="1"/>
</dbReference>
<accession>A0ABX2IJR5</accession>
<dbReference type="Gene3D" id="2.40.50.230">
    <property type="entry name" value="Gp5 N-terminal domain"/>
    <property type="match status" value="1"/>
</dbReference>